<dbReference type="SUPFAM" id="SSF53448">
    <property type="entry name" value="Nucleotide-diphospho-sugar transferases"/>
    <property type="match status" value="2"/>
</dbReference>
<dbReference type="EMBL" id="BJYG01000007">
    <property type="protein sequence ID" value="GEN62601.1"/>
    <property type="molecule type" value="Genomic_DNA"/>
</dbReference>
<dbReference type="Pfam" id="PF13641">
    <property type="entry name" value="Glyco_tranf_2_3"/>
    <property type="match status" value="1"/>
</dbReference>
<organism evidence="1 2">
    <name type="scientific">Acetobacter oeni</name>
    <dbReference type="NCBI Taxonomy" id="304077"/>
    <lineage>
        <taxon>Bacteria</taxon>
        <taxon>Pseudomonadati</taxon>
        <taxon>Pseudomonadota</taxon>
        <taxon>Alphaproteobacteria</taxon>
        <taxon>Acetobacterales</taxon>
        <taxon>Acetobacteraceae</taxon>
        <taxon>Acetobacter</taxon>
    </lineage>
</organism>
<comment type="caution">
    <text evidence="1">The sequence shown here is derived from an EMBL/GenBank/DDBJ whole genome shotgun (WGS) entry which is preliminary data.</text>
</comment>
<dbReference type="InterPro" id="IPR029044">
    <property type="entry name" value="Nucleotide-diphossugar_trans"/>
</dbReference>
<dbReference type="CDD" id="cd04186">
    <property type="entry name" value="GT_2_like_c"/>
    <property type="match status" value="1"/>
</dbReference>
<dbReference type="PANTHER" id="PTHR43179:SF7">
    <property type="entry name" value="RHAMNOSYLTRANSFERASE WBBL"/>
    <property type="match status" value="1"/>
</dbReference>
<name>A0A511XI65_9PROT</name>
<dbReference type="Proteomes" id="UP000321746">
    <property type="component" value="Unassembled WGS sequence"/>
</dbReference>
<protein>
    <submittedName>
        <fullName evidence="1">Uncharacterized protein</fullName>
    </submittedName>
</protein>
<dbReference type="Gene3D" id="3.90.550.10">
    <property type="entry name" value="Spore Coat Polysaccharide Biosynthesis Protein SpsA, Chain A"/>
    <property type="match status" value="2"/>
</dbReference>
<reference evidence="1 2" key="1">
    <citation type="submission" date="2019-07" db="EMBL/GenBank/DDBJ databases">
        <title>Whole genome shotgun sequence of Acetobacter oeni NBRC 105207.</title>
        <authorList>
            <person name="Hosoyama A."/>
            <person name="Uohara A."/>
            <person name="Ohji S."/>
            <person name="Ichikawa N."/>
        </authorList>
    </citation>
    <scope>NUCLEOTIDE SEQUENCE [LARGE SCALE GENOMIC DNA]</scope>
    <source>
        <strain evidence="1 2">NBRC 105207</strain>
    </source>
</reference>
<sequence>MRIAGPRDDVKVFGDVYPESASPGDNQAYALWARGYDAFSDIERELTQPALPTDRAAWPKIALLIETSDVRPDLLEDTIRSVMAQSYNGWTIYTGADAATPPHIVKSLRTYAETHEQISLSLTHGSIQETLFSDSHEAYVAFLNAGDQLAKDALLRVARMLVDAPDTALVYTDEDALDAGGLRRDSRLKPGWSDDQLLAGDTVGQLAVFCRKRINELGGFATATACARESGLLAAEDIHYALKLSVAEGLLSNRIQHLPDILFHRRYGAGLTPACLPSSSGYRIASRHLAFWRPDICLMEGTITARLPESAGEEHAAAVWPRVLYPLPAQCPTVSVVIPTRDNPDLLRTCMTGLLGNTNYPALNVVIIDNGSCNPETLHLFRELETDSRVTVPSSGSPFNWSRLNNEAVRDLTSDLVLLLNDDVEILHPDWLDEMVRQIMRPDVGVVGAKLLYADGTLQHGGVVLSEDGATHILRGSSPGDPGYLGQLAWQRDLLAVTGACLLIRREVYNCVGGLDEEFRVTCNDIDLCLRAGAAGWRVVWTPHAVLTHLDGATRGRDVSIAKLWLQCSETARLAGRWDKVMAHDSSLNPSLRATDHHLLLAWPPPCRPL</sequence>
<evidence type="ECO:0000313" key="2">
    <source>
        <dbReference type="Proteomes" id="UP000321746"/>
    </source>
</evidence>
<gene>
    <name evidence="1" type="ORF">AOE01nite_08250</name>
</gene>
<keyword evidence="2" id="KW-1185">Reference proteome</keyword>
<dbReference type="PANTHER" id="PTHR43179">
    <property type="entry name" value="RHAMNOSYLTRANSFERASE WBBL"/>
    <property type="match status" value="1"/>
</dbReference>
<dbReference type="AlphaFoldDB" id="A0A511XI65"/>
<proteinExistence type="predicted"/>
<evidence type="ECO:0000313" key="1">
    <source>
        <dbReference type="EMBL" id="GEN62601.1"/>
    </source>
</evidence>
<accession>A0A511XI65</accession>